<keyword evidence="4" id="KW-1185">Reference proteome</keyword>
<accession>A0A5E4NL34</accession>
<feature type="region of interest" description="Disordered" evidence="1">
    <location>
        <begin position="106"/>
        <end position="125"/>
    </location>
</feature>
<dbReference type="AlphaFoldDB" id="A0A5E4NL34"/>
<dbReference type="Proteomes" id="UP000325440">
    <property type="component" value="Unassembled WGS sequence"/>
</dbReference>
<dbReference type="EMBL" id="CABPRJ010002367">
    <property type="protein sequence ID" value="VVC43097.1"/>
    <property type="molecule type" value="Genomic_DNA"/>
</dbReference>
<sequence length="230" mass="26312">MKFVLIMLIFVSLQRECFLVLDIVYSRVNKPWNSDDYLETMFGYRNPPRLNYMTNSLSRSTNFKPDKTMGLFDLPSSNLFNRMTMSSMSNTGSLLPERSMFGFKSPELNQNNINPKSRKKQNSSQDMTYTNMLRLLQNPEPNYLTGNSISSTSRLLPTSKTTTTVIRHNFQMDNNMMSLTKPSGTKIIIKKEIEPVAATQRKKPITNPNGNVYKGKVVKRSQINLRSASV</sequence>
<protein>
    <submittedName>
        <fullName evidence="3">Uncharacterized protein</fullName>
    </submittedName>
</protein>
<name>A0A5E4NL34_9HEMI</name>
<organism evidence="3 4">
    <name type="scientific">Cinara cedri</name>
    <dbReference type="NCBI Taxonomy" id="506608"/>
    <lineage>
        <taxon>Eukaryota</taxon>
        <taxon>Metazoa</taxon>
        <taxon>Ecdysozoa</taxon>
        <taxon>Arthropoda</taxon>
        <taxon>Hexapoda</taxon>
        <taxon>Insecta</taxon>
        <taxon>Pterygota</taxon>
        <taxon>Neoptera</taxon>
        <taxon>Paraneoptera</taxon>
        <taxon>Hemiptera</taxon>
        <taxon>Sternorrhyncha</taxon>
        <taxon>Aphidomorpha</taxon>
        <taxon>Aphidoidea</taxon>
        <taxon>Aphididae</taxon>
        <taxon>Lachninae</taxon>
        <taxon>Cinara</taxon>
    </lineage>
</organism>
<evidence type="ECO:0000256" key="2">
    <source>
        <dbReference type="SAM" id="SignalP"/>
    </source>
</evidence>
<keyword evidence="2" id="KW-0732">Signal</keyword>
<evidence type="ECO:0000313" key="4">
    <source>
        <dbReference type="Proteomes" id="UP000325440"/>
    </source>
</evidence>
<evidence type="ECO:0000313" key="3">
    <source>
        <dbReference type="EMBL" id="VVC43097.1"/>
    </source>
</evidence>
<evidence type="ECO:0000256" key="1">
    <source>
        <dbReference type="SAM" id="MobiDB-lite"/>
    </source>
</evidence>
<feature type="chain" id="PRO_5022846186" evidence="2">
    <location>
        <begin position="20"/>
        <end position="230"/>
    </location>
</feature>
<reference evidence="3 4" key="1">
    <citation type="submission" date="2019-08" db="EMBL/GenBank/DDBJ databases">
        <authorList>
            <person name="Alioto T."/>
            <person name="Alioto T."/>
            <person name="Gomez Garrido J."/>
        </authorList>
    </citation>
    <scope>NUCLEOTIDE SEQUENCE [LARGE SCALE GENOMIC DNA]</scope>
</reference>
<proteinExistence type="predicted"/>
<feature type="signal peptide" evidence="2">
    <location>
        <begin position="1"/>
        <end position="19"/>
    </location>
</feature>
<gene>
    <name evidence="3" type="ORF">CINCED_3A008579</name>
</gene>